<comment type="similarity">
    <text evidence="1 5">Belongs to the TCP-1 chaperonin family.</text>
</comment>
<evidence type="ECO:0000313" key="7">
    <source>
        <dbReference type="EMBL" id="KAH0569584.1"/>
    </source>
</evidence>
<dbReference type="SUPFAM" id="SSF54849">
    <property type="entry name" value="GroEL-intermediate domain like"/>
    <property type="match status" value="1"/>
</dbReference>
<protein>
    <submittedName>
        <fullName evidence="6">TCP-1 chaperonin subunit alpha</fullName>
    </submittedName>
</protein>
<dbReference type="SUPFAM" id="SSF48592">
    <property type="entry name" value="GroEL equatorial domain-like"/>
    <property type="match status" value="1"/>
</dbReference>
<dbReference type="Pfam" id="PF00118">
    <property type="entry name" value="Cpn60_TCP1"/>
    <property type="match status" value="1"/>
</dbReference>
<dbReference type="SUPFAM" id="SSF52029">
    <property type="entry name" value="GroEL apical domain-like"/>
    <property type="match status" value="1"/>
</dbReference>
<dbReference type="Proteomes" id="UP000018208">
    <property type="component" value="Unassembled WGS sequence"/>
</dbReference>
<keyword evidence="3 5" id="KW-0067">ATP-binding</keyword>
<proteinExistence type="inferred from homology"/>
<dbReference type="InterPro" id="IPR017998">
    <property type="entry name" value="Chaperone_TCP-1"/>
</dbReference>
<evidence type="ECO:0000256" key="1">
    <source>
        <dbReference type="ARBA" id="ARBA00008020"/>
    </source>
</evidence>
<dbReference type="PROSITE" id="PS00995">
    <property type="entry name" value="TCP1_3"/>
    <property type="match status" value="1"/>
</dbReference>
<dbReference type="Gene3D" id="1.10.560.10">
    <property type="entry name" value="GroEL-like equatorial domain"/>
    <property type="match status" value="1"/>
</dbReference>
<dbReference type="VEuPathDB" id="GiardiaDB:SS50377_28538"/>
<evidence type="ECO:0000313" key="6">
    <source>
        <dbReference type="EMBL" id="EST41630.1"/>
    </source>
</evidence>
<dbReference type="InterPro" id="IPR002194">
    <property type="entry name" value="Chaperonin_TCP-1_CS"/>
</dbReference>
<keyword evidence="8" id="KW-1185">Reference proteome</keyword>
<evidence type="ECO:0000256" key="5">
    <source>
        <dbReference type="RuleBase" id="RU004187"/>
    </source>
</evidence>
<dbReference type="PANTHER" id="PTHR11353">
    <property type="entry name" value="CHAPERONIN"/>
    <property type="match status" value="1"/>
</dbReference>
<name>V6LAZ6_9EUKA</name>
<gene>
    <name evidence="6" type="ORF">SS50377_18986</name>
    <name evidence="7" type="ORF">SS50377_28538</name>
</gene>
<dbReference type="AlphaFoldDB" id="V6LAZ6"/>
<dbReference type="GO" id="GO:0005524">
    <property type="term" value="F:ATP binding"/>
    <property type="evidence" value="ECO:0007669"/>
    <property type="project" value="UniProtKB-KW"/>
</dbReference>
<evidence type="ECO:0000256" key="3">
    <source>
        <dbReference type="ARBA" id="ARBA00022840"/>
    </source>
</evidence>
<evidence type="ECO:0000256" key="2">
    <source>
        <dbReference type="ARBA" id="ARBA00022741"/>
    </source>
</evidence>
<keyword evidence="4 5" id="KW-0143">Chaperone</keyword>
<dbReference type="InterPro" id="IPR027413">
    <property type="entry name" value="GROEL-like_equatorial_sf"/>
</dbReference>
<sequence length="507" mass="56177">MDTQTHLTQKQTDVRTSNILAARGILNLLKSSLGPRGLDKLLKTPQNTHLITNDGATIMKQLEARHPISRMLVELSQSQDSEAGDGTTSVVLICCQLLQEALKLMNLGLHPQQISNGYQKAATEALKILDNMSQIVDLSSTPLLLQIAKTTLSSKVISSYSDTLAPLIVRSIRTVFDGKNVDLRDIKIVKKLGGTVSETEVLDGMAITKKPDNNVIIQQQQVKVSLINFAISAPKSNLDSQIVVSDDNQINKLLEQERKITLKLCKQIAKSQVNVIFIQKSILSNNLSDMASYYLEKLKIQVFSNVDSEDMNFYAKALNINIATSPDEIQISTVKYNTSNNIYYLIPENNRIATIVVRGANKLIIDEAHRSIHDALCAVRCLFKCNYLVPGGGAVESEISVKLMEMSSQQEGVDQYCFRAFADAMEIILLTLSENGGFGPIQKVIEVKKQHQLGEWKMGINLNSQGKIEDMLEKQVLMPKLVSLSQIQLAVETARMILKIDDIVIGR</sequence>
<dbReference type="GO" id="GO:0016887">
    <property type="term" value="F:ATP hydrolysis activity"/>
    <property type="evidence" value="ECO:0007669"/>
    <property type="project" value="InterPro"/>
</dbReference>
<dbReference type="InterPro" id="IPR002423">
    <property type="entry name" value="Cpn60/GroEL/TCP-1"/>
</dbReference>
<dbReference type="OrthoDB" id="10248520at2759"/>
<dbReference type="PRINTS" id="PR00304">
    <property type="entry name" value="TCOMPLEXTCP1"/>
</dbReference>
<organism evidence="6">
    <name type="scientific">Spironucleus salmonicida</name>
    <dbReference type="NCBI Taxonomy" id="348837"/>
    <lineage>
        <taxon>Eukaryota</taxon>
        <taxon>Metamonada</taxon>
        <taxon>Diplomonadida</taxon>
        <taxon>Hexamitidae</taxon>
        <taxon>Hexamitinae</taxon>
        <taxon>Spironucleus</taxon>
    </lineage>
</organism>
<keyword evidence="2 5" id="KW-0547">Nucleotide-binding</keyword>
<accession>V6LAZ6</accession>
<dbReference type="GO" id="GO:0051082">
    <property type="term" value="F:unfolded protein binding"/>
    <property type="evidence" value="ECO:0007669"/>
    <property type="project" value="InterPro"/>
</dbReference>
<dbReference type="Gene3D" id="3.50.7.10">
    <property type="entry name" value="GroEL"/>
    <property type="match status" value="1"/>
</dbReference>
<dbReference type="InterPro" id="IPR027409">
    <property type="entry name" value="GroEL-like_apical_dom_sf"/>
</dbReference>
<reference evidence="7" key="2">
    <citation type="submission" date="2020-12" db="EMBL/GenBank/DDBJ databases">
        <title>New Spironucleus salmonicida genome in near-complete chromosomes.</title>
        <authorList>
            <person name="Xu F."/>
            <person name="Kurt Z."/>
            <person name="Jimenez-Gonzalez A."/>
            <person name="Astvaldsson A."/>
            <person name="Andersson J.O."/>
            <person name="Svard S.G."/>
        </authorList>
    </citation>
    <scope>NUCLEOTIDE SEQUENCE</scope>
    <source>
        <strain evidence="7">ATCC 50377</strain>
    </source>
</reference>
<dbReference type="EMBL" id="AUWU02000009">
    <property type="protein sequence ID" value="KAH0569584.1"/>
    <property type="molecule type" value="Genomic_DNA"/>
</dbReference>
<dbReference type="EMBL" id="KI546169">
    <property type="protein sequence ID" value="EST41630.1"/>
    <property type="molecule type" value="Genomic_DNA"/>
</dbReference>
<reference evidence="6 7" key="1">
    <citation type="journal article" date="2014" name="PLoS Genet.">
        <title>The Genome of Spironucleus salmonicida Highlights a Fish Pathogen Adapted to Fluctuating Environments.</title>
        <authorList>
            <person name="Xu F."/>
            <person name="Jerlstrom-Hultqvist J."/>
            <person name="Einarsson E."/>
            <person name="Astvaldsson A."/>
            <person name="Svard S.G."/>
            <person name="Andersson J.O."/>
        </authorList>
    </citation>
    <scope>NUCLEOTIDE SEQUENCE</scope>
    <source>
        <strain evidence="7">ATCC 50377</strain>
    </source>
</reference>
<evidence type="ECO:0000313" key="8">
    <source>
        <dbReference type="Proteomes" id="UP000018208"/>
    </source>
</evidence>
<dbReference type="Gene3D" id="3.30.260.10">
    <property type="entry name" value="TCP-1-like chaperonin intermediate domain"/>
    <property type="match status" value="1"/>
</dbReference>
<dbReference type="InterPro" id="IPR027410">
    <property type="entry name" value="TCP-1-like_intermed_sf"/>
</dbReference>
<evidence type="ECO:0000256" key="4">
    <source>
        <dbReference type="ARBA" id="ARBA00023186"/>
    </source>
</evidence>
<dbReference type="PROSITE" id="PS00750">
    <property type="entry name" value="TCP1_1"/>
    <property type="match status" value="1"/>
</dbReference>
<dbReference type="GO" id="GO:0140662">
    <property type="term" value="F:ATP-dependent protein folding chaperone"/>
    <property type="evidence" value="ECO:0007669"/>
    <property type="project" value="InterPro"/>
</dbReference>